<proteinExistence type="inferred from homology"/>
<dbReference type="Proteomes" id="UP000465112">
    <property type="component" value="Chromosome 21"/>
</dbReference>
<organism evidence="13 14">
    <name type="scientific">Perca fluviatilis</name>
    <name type="common">European perch</name>
    <dbReference type="NCBI Taxonomy" id="8168"/>
    <lineage>
        <taxon>Eukaryota</taxon>
        <taxon>Metazoa</taxon>
        <taxon>Chordata</taxon>
        <taxon>Craniata</taxon>
        <taxon>Vertebrata</taxon>
        <taxon>Euteleostomi</taxon>
        <taxon>Actinopterygii</taxon>
        <taxon>Neopterygii</taxon>
        <taxon>Teleostei</taxon>
        <taxon>Neoteleostei</taxon>
        <taxon>Acanthomorphata</taxon>
        <taxon>Eupercaria</taxon>
        <taxon>Perciformes</taxon>
        <taxon>Percoidei</taxon>
        <taxon>Percidae</taxon>
        <taxon>Percinae</taxon>
        <taxon>Perca</taxon>
    </lineage>
</organism>
<feature type="transmembrane region" description="Helical" evidence="12">
    <location>
        <begin position="208"/>
        <end position="229"/>
    </location>
</feature>
<dbReference type="GO" id="GO:0015026">
    <property type="term" value="F:coreceptor activity"/>
    <property type="evidence" value="ECO:0007669"/>
    <property type="project" value="InterPro"/>
</dbReference>
<dbReference type="GO" id="GO:0007186">
    <property type="term" value="P:G protein-coupled receptor signaling pathway"/>
    <property type="evidence" value="ECO:0007669"/>
    <property type="project" value="TreeGrafter"/>
</dbReference>
<dbReference type="GO" id="GO:0031623">
    <property type="term" value="P:receptor internalization"/>
    <property type="evidence" value="ECO:0007669"/>
    <property type="project" value="TreeGrafter"/>
</dbReference>
<keyword evidence="4" id="KW-1003">Cell membrane</keyword>
<evidence type="ECO:0000256" key="12">
    <source>
        <dbReference type="SAM" id="Phobius"/>
    </source>
</evidence>
<keyword evidence="7 12" id="KW-1133">Transmembrane helix</keyword>
<dbReference type="GO" id="GO:0005886">
    <property type="term" value="C:plasma membrane"/>
    <property type="evidence" value="ECO:0007669"/>
    <property type="project" value="UniProtKB-SubCell"/>
</dbReference>
<dbReference type="Gene3D" id="1.10.150.510">
    <property type="entry name" value="Receptor activity modifying family"/>
    <property type="match status" value="1"/>
</dbReference>
<dbReference type="EMBL" id="VHII01000021">
    <property type="protein sequence ID" value="KAF1373522.1"/>
    <property type="molecule type" value="Genomic_DNA"/>
</dbReference>
<feature type="compositionally biased region" description="Polar residues" evidence="11">
    <location>
        <begin position="54"/>
        <end position="65"/>
    </location>
</feature>
<dbReference type="GO" id="GO:0006816">
    <property type="term" value="P:calcium ion transport"/>
    <property type="evidence" value="ECO:0007669"/>
    <property type="project" value="TreeGrafter"/>
</dbReference>
<evidence type="ECO:0000256" key="10">
    <source>
        <dbReference type="ARBA" id="ARBA00023170"/>
    </source>
</evidence>
<evidence type="ECO:0000313" key="13">
    <source>
        <dbReference type="EMBL" id="KAF1373522.1"/>
    </source>
</evidence>
<feature type="transmembrane region" description="Helical" evidence="12">
    <location>
        <begin position="12"/>
        <end position="35"/>
    </location>
</feature>
<dbReference type="InterPro" id="IPR038126">
    <property type="entry name" value="RAMP_sf"/>
</dbReference>
<evidence type="ECO:0000256" key="8">
    <source>
        <dbReference type="ARBA" id="ARBA00023136"/>
    </source>
</evidence>
<keyword evidence="3" id="KW-0813">Transport</keyword>
<keyword evidence="8 12" id="KW-0472">Membrane</keyword>
<dbReference type="GO" id="GO:0009986">
    <property type="term" value="C:cell surface"/>
    <property type="evidence" value="ECO:0007669"/>
    <property type="project" value="TreeGrafter"/>
</dbReference>
<dbReference type="InterPro" id="IPR006985">
    <property type="entry name" value="RAMP"/>
</dbReference>
<evidence type="ECO:0000256" key="3">
    <source>
        <dbReference type="ARBA" id="ARBA00022448"/>
    </source>
</evidence>
<gene>
    <name evidence="13" type="ORF">PFLUV_G00239760</name>
</gene>
<dbReference type="GO" id="GO:0001525">
    <property type="term" value="P:angiogenesis"/>
    <property type="evidence" value="ECO:0007669"/>
    <property type="project" value="TreeGrafter"/>
</dbReference>
<keyword evidence="9" id="KW-1015">Disulfide bond</keyword>
<dbReference type="GO" id="GO:0032870">
    <property type="term" value="P:cellular response to hormone stimulus"/>
    <property type="evidence" value="ECO:0007669"/>
    <property type="project" value="TreeGrafter"/>
</dbReference>
<evidence type="ECO:0000256" key="6">
    <source>
        <dbReference type="ARBA" id="ARBA00022729"/>
    </source>
</evidence>
<evidence type="ECO:0000256" key="11">
    <source>
        <dbReference type="SAM" id="MobiDB-lite"/>
    </source>
</evidence>
<dbReference type="GO" id="GO:0043235">
    <property type="term" value="C:receptor complex"/>
    <property type="evidence" value="ECO:0007669"/>
    <property type="project" value="TreeGrafter"/>
</dbReference>
<evidence type="ECO:0000313" key="14">
    <source>
        <dbReference type="Proteomes" id="UP000465112"/>
    </source>
</evidence>
<accession>A0A6A5EHX0</accession>
<evidence type="ECO:0000256" key="5">
    <source>
        <dbReference type="ARBA" id="ARBA00022692"/>
    </source>
</evidence>
<dbReference type="OrthoDB" id="9416539at2759"/>
<reference evidence="13 14" key="1">
    <citation type="submission" date="2019-06" db="EMBL/GenBank/DDBJ databases">
        <title>A chromosome-scale genome assembly of the European perch, Perca fluviatilis.</title>
        <authorList>
            <person name="Roques C."/>
            <person name="Zahm M."/>
            <person name="Cabau C."/>
            <person name="Klopp C."/>
            <person name="Bouchez O."/>
            <person name="Donnadieu C."/>
            <person name="Kuhl H."/>
            <person name="Gislard M."/>
            <person name="Guendouz S."/>
            <person name="Journot L."/>
            <person name="Haffray P."/>
            <person name="Bestin A."/>
            <person name="Morvezen R."/>
            <person name="Feron R."/>
            <person name="Wen M."/>
            <person name="Jouanno E."/>
            <person name="Herpin A."/>
            <person name="Schartl M."/>
            <person name="Postlethwait J."/>
            <person name="Schaerlinger B."/>
            <person name="Chardard D."/>
            <person name="Lecocq T."/>
            <person name="Poncet C."/>
            <person name="Jaffrelo L."/>
            <person name="Lampietro C."/>
            <person name="Guiguen Y."/>
        </authorList>
    </citation>
    <scope>NUCLEOTIDE SEQUENCE [LARGE SCALE GENOMIC DNA]</scope>
    <source>
        <tissue evidence="13">Blood</tissue>
    </source>
</reference>
<dbReference type="GO" id="GO:0006886">
    <property type="term" value="P:intracellular protein transport"/>
    <property type="evidence" value="ECO:0007669"/>
    <property type="project" value="InterPro"/>
</dbReference>
<dbReference type="AlphaFoldDB" id="A0A6A5EHX0"/>
<dbReference type="PANTHER" id="PTHR14076:SF9">
    <property type="entry name" value="RECEPTOR ACTIVITY-MODIFYING PROTEIN 2"/>
    <property type="match status" value="1"/>
</dbReference>
<keyword evidence="10" id="KW-0675">Receptor</keyword>
<evidence type="ECO:0000256" key="9">
    <source>
        <dbReference type="ARBA" id="ARBA00023157"/>
    </source>
</evidence>
<keyword evidence="5 12" id="KW-0812">Transmembrane</keyword>
<name>A0A6A5EHX0_PERFL</name>
<sequence>MSSQVTERPRRLLPIPSLLATMILYLLVPALILAGGNVDSQTANRTEEELSKVEGNQTLRESPANSAMKPDNVTSSLYKDEKSLIEDELQNNQTSNVITEDDESFQDQENEFAGQLCKVDLLKEYSYIYCGNEFNSEMMSISTDNWCVLGDVIRPYNNMTVCLERLSNMVGCYYPNPTIQDFFLYIHSNYFVNCSKEDVLLEDAPQGMVIALTLIPVSLIPLLVYMVVWKSNVQE</sequence>
<feature type="region of interest" description="Disordered" evidence="11">
    <location>
        <begin position="44"/>
        <end position="72"/>
    </location>
</feature>
<keyword evidence="14" id="KW-1185">Reference proteome</keyword>
<dbReference type="Pfam" id="PF04901">
    <property type="entry name" value="RAMP"/>
    <property type="match status" value="1"/>
</dbReference>
<evidence type="ECO:0000256" key="4">
    <source>
        <dbReference type="ARBA" id="ARBA00022475"/>
    </source>
</evidence>
<keyword evidence="6" id="KW-0732">Signal</keyword>
<dbReference type="PANTHER" id="PTHR14076">
    <property type="entry name" value="RECEPTOR ACTIVITY MODIFYING PROTEIN RAMP"/>
    <property type="match status" value="1"/>
</dbReference>
<evidence type="ECO:0000256" key="2">
    <source>
        <dbReference type="ARBA" id="ARBA00007087"/>
    </source>
</evidence>
<evidence type="ECO:0000256" key="1">
    <source>
        <dbReference type="ARBA" id="ARBA00004251"/>
    </source>
</evidence>
<protein>
    <submittedName>
        <fullName evidence="13">Uncharacterized protein</fullName>
    </submittedName>
</protein>
<comment type="similarity">
    <text evidence="2">Belongs to the RAMP family.</text>
</comment>
<comment type="caution">
    <text evidence="13">The sequence shown here is derived from an EMBL/GenBank/DDBJ whole genome shotgun (WGS) entry which is preliminary data.</text>
</comment>
<dbReference type="GO" id="GO:0072659">
    <property type="term" value="P:protein localization to plasma membrane"/>
    <property type="evidence" value="ECO:0007669"/>
    <property type="project" value="TreeGrafter"/>
</dbReference>
<comment type="subcellular location">
    <subcellularLocation>
        <location evidence="1">Cell membrane</location>
        <topology evidence="1">Single-pass type I membrane protein</topology>
    </subcellularLocation>
</comment>
<evidence type="ECO:0000256" key="7">
    <source>
        <dbReference type="ARBA" id="ARBA00022989"/>
    </source>
</evidence>
<dbReference type="GO" id="GO:0008277">
    <property type="term" value="P:regulation of G protein-coupled receptor signaling pathway"/>
    <property type="evidence" value="ECO:0007669"/>
    <property type="project" value="InterPro"/>
</dbReference>